<dbReference type="GO" id="GO:0006508">
    <property type="term" value="P:proteolysis"/>
    <property type="evidence" value="ECO:0007669"/>
    <property type="project" value="InterPro"/>
</dbReference>
<dbReference type="PROSITE" id="PS51767">
    <property type="entry name" value="PEPTIDASE_A1"/>
    <property type="match status" value="1"/>
</dbReference>
<dbReference type="PRINTS" id="PR00792">
    <property type="entry name" value="PEPSIN"/>
</dbReference>
<dbReference type="InterPro" id="IPR033121">
    <property type="entry name" value="PEPTIDASE_A1"/>
</dbReference>
<dbReference type="AlphaFoldDB" id="A0A4Y9XTP2"/>
<feature type="chain" id="PRO_5021355650" description="Peptidase A1 domain-containing protein" evidence="4">
    <location>
        <begin position="20"/>
        <end position="387"/>
    </location>
</feature>
<comment type="caution">
    <text evidence="6">The sequence shown here is derived from an EMBL/GenBank/DDBJ whole genome shotgun (WGS) entry which is preliminary data.</text>
</comment>
<evidence type="ECO:0000256" key="2">
    <source>
        <dbReference type="PIRSR" id="PIRSR601461-1"/>
    </source>
</evidence>
<dbReference type="OrthoDB" id="771136at2759"/>
<evidence type="ECO:0000256" key="1">
    <source>
        <dbReference type="ARBA" id="ARBA00007447"/>
    </source>
</evidence>
<protein>
    <recommendedName>
        <fullName evidence="5">Peptidase A1 domain-containing protein</fullName>
    </recommendedName>
</protein>
<name>A0A4Y9XTP2_9AGAM</name>
<comment type="similarity">
    <text evidence="1">Belongs to the peptidase A1 family.</text>
</comment>
<feature type="disulfide bond" evidence="3">
    <location>
        <begin position="88"/>
        <end position="92"/>
    </location>
</feature>
<dbReference type="SUPFAM" id="SSF50630">
    <property type="entry name" value="Acid proteases"/>
    <property type="match status" value="1"/>
</dbReference>
<feature type="domain" description="Peptidase A1" evidence="5">
    <location>
        <begin position="57"/>
        <end position="383"/>
    </location>
</feature>
<dbReference type="GO" id="GO:0004190">
    <property type="term" value="F:aspartic-type endopeptidase activity"/>
    <property type="evidence" value="ECO:0007669"/>
    <property type="project" value="InterPro"/>
</dbReference>
<evidence type="ECO:0000256" key="4">
    <source>
        <dbReference type="SAM" id="SignalP"/>
    </source>
</evidence>
<feature type="active site" evidence="2">
    <location>
        <position position="75"/>
    </location>
</feature>
<evidence type="ECO:0000313" key="6">
    <source>
        <dbReference type="EMBL" id="TFY53142.1"/>
    </source>
</evidence>
<keyword evidence="3" id="KW-1015">Disulfide bond</keyword>
<feature type="active site" evidence="2">
    <location>
        <position position="265"/>
    </location>
</feature>
<dbReference type="Pfam" id="PF00026">
    <property type="entry name" value="Asp"/>
    <property type="match status" value="1"/>
</dbReference>
<keyword evidence="4" id="KW-0732">Signal</keyword>
<dbReference type="InterPro" id="IPR021109">
    <property type="entry name" value="Peptidase_aspartic_dom_sf"/>
</dbReference>
<dbReference type="EMBL" id="SEOQ01001194">
    <property type="protein sequence ID" value="TFY53142.1"/>
    <property type="molecule type" value="Genomic_DNA"/>
</dbReference>
<dbReference type="InterPro" id="IPR034164">
    <property type="entry name" value="Pepsin-like_dom"/>
</dbReference>
<gene>
    <name evidence="6" type="ORF">EVG20_g10247</name>
</gene>
<feature type="signal peptide" evidence="4">
    <location>
        <begin position="1"/>
        <end position="19"/>
    </location>
</feature>
<dbReference type="PANTHER" id="PTHR47966">
    <property type="entry name" value="BETA-SITE APP-CLEAVING ENZYME, ISOFORM A-RELATED"/>
    <property type="match status" value="1"/>
</dbReference>
<dbReference type="Proteomes" id="UP000298327">
    <property type="component" value="Unassembled WGS sequence"/>
</dbReference>
<evidence type="ECO:0000313" key="7">
    <source>
        <dbReference type="Proteomes" id="UP000298327"/>
    </source>
</evidence>
<dbReference type="Gene3D" id="2.40.70.10">
    <property type="entry name" value="Acid Proteases"/>
    <property type="match status" value="2"/>
</dbReference>
<dbReference type="CDD" id="cd05471">
    <property type="entry name" value="pepsin_like"/>
    <property type="match status" value="1"/>
</dbReference>
<organism evidence="6 7">
    <name type="scientific">Dentipellis fragilis</name>
    <dbReference type="NCBI Taxonomy" id="205917"/>
    <lineage>
        <taxon>Eukaryota</taxon>
        <taxon>Fungi</taxon>
        <taxon>Dikarya</taxon>
        <taxon>Basidiomycota</taxon>
        <taxon>Agaricomycotina</taxon>
        <taxon>Agaricomycetes</taxon>
        <taxon>Russulales</taxon>
        <taxon>Hericiaceae</taxon>
        <taxon>Dentipellis</taxon>
    </lineage>
</organism>
<accession>A0A4Y9XTP2</accession>
<dbReference type="InterPro" id="IPR001461">
    <property type="entry name" value="Aspartic_peptidase_A1"/>
</dbReference>
<dbReference type="PANTHER" id="PTHR47966:SF51">
    <property type="entry name" value="BETA-SITE APP-CLEAVING ENZYME, ISOFORM A-RELATED"/>
    <property type="match status" value="1"/>
</dbReference>
<proteinExistence type="inferred from homology"/>
<sequence length="387" mass="41535">MQLPLLALLCLPLTGALRAVPRTIQLVARDNSHSKRGVSGPVSEPLLNQFRGTDLQWYGNVSFGTPPQTFGVVFDTGSFTAEVTGIQCQDACRAQRKFNYTASSTFVNLNKTDRLVFDTGGGVEPSDIETLDVLSVKDSFSILGISAKDFEFYLITNQSSGFSPDPYDGIVGMGYQPTAGIFPAMRNAGLPAVFALYLTPHTIGNAELTLGGYDMSKTHGVAPVYAPILPPLNETNFWTLAAQDIIVNGARIAKNLFAELPLVFDSGTSNIAMPKNLTDAMYAHISPDIQPFGDKGAYGIPCAKLTGITTPLNITFTFASTSGAPFALSVPAQELSVGPLREDPSMCQTLINAQEGDSGIVGASLLKYYYSIWDVDQARLGFVKNVY</sequence>
<keyword evidence="7" id="KW-1185">Reference proteome</keyword>
<evidence type="ECO:0000256" key="3">
    <source>
        <dbReference type="PIRSR" id="PIRSR601461-2"/>
    </source>
</evidence>
<evidence type="ECO:0000259" key="5">
    <source>
        <dbReference type="PROSITE" id="PS51767"/>
    </source>
</evidence>
<reference evidence="6 7" key="1">
    <citation type="submission" date="2019-02" db="EMBL/GenBank/DDBJ databases">
        <title>Genome sequencing of the rare red list fungi Dentipellis fragilis.</title>
        <authorList>
            <person name="Buettner E."/>
            <person name="Kellner H."/>
        </authorList>
    </citation>
    <scope>NUCLEOTIDE SEQUENCE [LARGE SCALE GENOMIC DNA]</scope>
    <source>
        <strain evidence="6 7">DSM 105465</strain>
    </source>
</reference>